<feature type="transmembrane region" description="Helical" evidence="9">
    <location>
        <begin position="333"/>
        <end position="350"/>
    </location>
</feature>
<sequence>MKTDSAPRSHDRTESEIEYLDTIINVSKKIHMWPLENPTKREKIKFDIYIWVNFVYSCLIVCSLMTYVTIHYGNIDGVVDTIDHATVFVSGTFRYMYIYFRGATYIQLVEKLRKNFIRSPLFGTYDVNVLYGDYKKAKRLIMFYNTPIFFWIAQAMILPIVKFTGHVVADSINNSLNITAIPFQPPLYGYFPMDVTHMPGGIAFYLFESYAIVVFAIIYAFVDNFWVMTLMLSLAQFDILKTSVESIGKNIERNKEEGELYLSRLEMNEFDSKLKKCIRHHQFLRQFIRLSDNLLNPNVLVDYFHAIISIAFLMLEVTVTLKLGAWARFAHSFQYLMVSIIHMFIFDWVGQELADKEKALCDAFFGLPWYKYPAKKTEITLAILLCSHPLGISGGRTFRLNLEFFTRTIRMIFSYFTFLLQMRSKGENEIAF</sequence>
<feature type="transmembrane region" description="Helical" evidence="9">
    <location>
        <begin position="82"/>
        <end position="100"/>
    </location>
</feature>
<dbReference type="AlphaFoldDB" id="A0AAN8SD85"/>
<protein>
    <recommendedName>
        <fullName evidence="9">Odorant receptor</fullName>
    </recommendedName>
</protein>
<comment type="caution">
    <text evidence="10">The sequence shown here is derived from an EMBL/GenBank/DDBJ whole genome shotgun (WGS) entry which is preliminary data.</text>
</comment>
<evidence type="ECO:0000256" key="7">
    <source>
        <dbReference type="ARBA" id="ARBA00023170"/>
    </source>
</evidence>
<feature type="transmembrane region" description="Helical" evidence="9">
    <location>
        <begin position="299"/>
        <end position="321"/>
    </location>
</feature>
<dbReference type="Pfam" id="PF02949">
    <property type="entry name" value="7tm_6"/>
    <property type="match status" value="1"/>
</dbReference>
<evidence type="ECO:0000256" key="5">
    <source>
        <dbReference type="ARBA" id="ARBA00022989"/>
    </source>
</evidence>
<evidence type="ECO:0000256" key="8">
    <source>
        <dbReference type="ARBA" id="ARBA00023224"/>
    </source>
</evidence>
<keyword evidence="2 9" id="KW-0716">Sensory transduction</keyword>
<keyword evidence="4 9" id="KW-0552">Olfaction</keyword>
<reference evidence="10 11" key="1">
    <citation type="submission" date="2023-10" db="EMBL/GenBank/DDBJ databases">
        <title>Genomes of two closely related lineages of the louse Polyplax serrata with different host specificities.</title>
        <authorList>
            <person name="Martinu J."/>
            <person name="Tarabai H."/>
            <person name="Stefka J."/>
            <person name="Hypsa V."/>
        </authorList>
    </citation>
    <scope>NUCLEOTIDE SEQUENCE [LARGE SCALE GENOMIC DNA]</scope>
    <source>
        <strain evidence="10">HR10_N</strain>
    </source>
</reference>
<dbReference type="Proteomes" id="UP001372834">
    <property type="component" value="Unassembled WGS sequence"/>
</dbReference>
<keyword evidence="7 9" id="KW-0675">Receptor</keyword>
<evidence type="ECO:0000256" key="3">
    <source>
        <dbReference type="ARBA" id="ARBA00022692"/>
    </source>
</evidence>
<evidence type="ECO:0000256" key="6">
    <source>
        <dbReference type="ARBA" id="ARBA00023136"/>
    </source>
</evidence>
<dbReference type="GO" id="GO:0007165">
    <property type="term" value="P:signal transduction"/>
    <property type="evidence" value="ECO:0007669"/>
    <property type="project" value="UniProtKB-KW"/>
</dbReference>
<keyword evidence="5 9" id="KW-1133">Transmembrane helix</keyword>
<feature type="transmembrane region" description="Helical" evidence="9">
    <location>
        <begin position="48"/>
        <end position="70"/>
    </location>
</feature>
<accession>A0AAN8SD85</accession>
<keyword evidence="3 9" id="KW-0812">Transmembrane</keyword>
<gene>
    <name evidence="10" type="ORF">RUM43_004787</name>
</gene>
<feature type="transmembrane region" description="Helical" evidence="9">
    <location>
        <begin position="202"/>
        <end position="222"/>
    </location>
</feature>
<dbReference type="PANTHER" id="PTHR21137:SF42">
    <property type="entry name" value="ODORANT RECEPTOR 83A"/>
    <property type="match status" value="1"/>
</dbReference>
<dbReference type="EMBL" id="JAWJWE010000002">
    <property type="protein sequence ID" value="KAK6643282.1"/>
    <property type="molecule type" value="Genomic_DNA"/>
</dbReference>
<comment type="caution">
    <text evidence="9">Lacks conserved residue(s) required for the propagation of feature annotation.</text>
</comment>
<dbReference type="PANTHER" id="PTHR21137">
    <property type="entry name" value="ODORANT RECEPTOR"/>
    <property type="match status" value="1"/>
</dbReference>
<evidence type="ECO:0000256" key="2">
    <source>
        <dbReference type="ARBA" id="ARBA00022606"/>
    </source>
</evidence>
<evidence type="ECO:0000313" key="10">
    <source>
        <dbReference type="EMBL" id="KAK6643282.1"/>
    </source>
</evidence>
<evidence type="ECO:0000256" key="4">
    <source>
        <dbReference type="ARBA" id="ARBA00022725"/>
    </source>
</evidence>
<keyword evidence="6 9" id="KW-0472">Membrane</keyword>
<name>A0AAN8SD85_POLSC</name>
<proteinExistence type="inferred from homology"/>
<dbReference type="GO" id="GO:0005886">
    <property type="term" value="C:plasma membrane"/>
    <property type="evidence" value="ECO:0007669"/>
    <property type="project" value="UniProtKB-SubCell"/>
</dbReference>
<organism evidence="10 11">
    <name type="scientific">Polyplax serrata</name>
    <name type="common">Common mouse louse</name>
    <dbReference type="NCBI Taxonomy" id="468196"/>
    <lineage>
        <taxon>Eukaryota</taxon>
        <taxon>Metazoa</taxon>
        <taxon>Ecdysozoa</taxon>
        <taxon>Arthropoda</taxon>
        <taxon>Hexapoda</taxon>
        <taxon>Insecta</taxon>
        <taxon>Pterygota</taxon>
        <taxon>Neoptera</taxon>
        <taxon>Paraneoptera</taxon>
        <taxon>Psocodea</taxon>
        <taxon>Troctomorpha</taxon>
        <taxon>Phthiraptera</taxon>
        <taxon>Anoplura</taxon>
        <taxon>Polyplacidae</taxon>
        <taxon>Polyplax</taxon>
    </lineage>
</organism>
<dbReference type="GO" id="GO:0004984">
    <property type="term" value="F:olfactory receptor activity"/>
    <property type="evidence" value="ECO:0007669"/>
    <property type="project" value="InterPro"/>
</dbReference>
<evidence type="ECO:0000313" key="11">
    <source>
        <dbReference type="Proteomes" id="UP001372834"/>
    </source>
</evidence>
<feature type="transmembrane region" description="Helical" evidence="9">
    <location>
        <begin position="141"/>
        <end position="161"/>
    </location>
</feature>
<dbReference type="GO" id="GO:0005549">
    <property type="term" value="F:odorant binding"/>
    <property type="evidence" value="ECO:0007669"/>
    <property type="project" value="InterPro"/>
</dbReference>
<evidence type="ECO:0000256" key="9">
    <source>
        <dbReference type="RuleBase" id="RU351113"/>
    </source>
</evidence>
<evidence type="ECO:0000256" key="1">
    <source>
        <dbReference type="ARBA" id="ARBA00004141"/>
    </source>
</evidence>
<dbReference type="InterPro" id="IPR004117">
    <property type="entry name" value="7tm6_olfct_rcpt"/>
</dbReference>
<comment type="similarity">
    <text evidence="9">Belongs to the insect chemoreceptor superfamily. Heteromeric odorant receptor channel (TC 1.A.69) family.</text>
</comment>
<keyword evidence="8 9" id="KW-0807">Transducer</keyword>
<comment type="subcellular location">
    <subcellularLocation>
        <location evidence="9">Cell membrane</location>
        <topology evidence="9">Multi-pass membrane protein</topology>
    </subcellularLocation>
    <subcellularLocation>
        <location evidence="1">Membrane</location>
        <topology evidence="1">Multi-pass membrane protein</topology>
    </subcellularLocation>
</comment>